<dbReference type="PANTHER" id="PTHR21240:SF28">
    <property type="entry name" value="ISO-OROTATE DECARBOXYLASE (EUROFUNG)"/>
    <property type="match status" value="1"/>
</dbReference>
<dbReference type="Gene3D" id="3.20.20.140">
    <property type="entry name" value="Metal-dependent hydrolases"/>
    <property type="match status" value="1"/>
</dbReference>
<accession>A0A9W7G879</accession>
<name>A0A9W7G879_9STRA</name>
<comment type="similarity">
    <text evidence="2">Belongs to the metallo-dependent hydrolases superfamily.</text>
</comment>
<feature type="compositionally biased region" description="Low complexity" evidence="3">
    <location>
        <begin position="15"/>
        <end position="36"/>
    </location>
</feature>
<dbReference type="EMBL" id="BRYA01000058">
    <property type="protein sequence ID" value="GMI35645.1"/>
    <property type="molecule type" value="Genomic_DNA"/>
</dbReference>
<keyword evidence="2" id="KW-0210">Decarboxylase</keyword>
<dbReference type="InterPro" id="IPR032465">
    <property type="entry name" value="ACMSD"/>
</dbReference>
<comment type="caution">
    <text evidence="5">The sequence shown here is derived from an EMBL/GenBank/DDBJ whole genome shotgun (WGS) entry which is preliminary data.</text>
</comment>
<keyword evidence="1 2" id="KW-0456">Lyase</keyword>
<dbReference type="GO" id="GO:0019748">
    <property type="term" value="P:secondary metabolic process"/>
    <property type="evidence" value="ECO:0007669"/>
    <property type="project" value="TreeGrafter"/>
</dbReference>
<evidence type="ECO:0000259" key="4">
    <source>
        <dbReference type="Pfam" id="PF04909"/>
    </source>
</evidence>
<dbReference type="GO" id="GO:0016787">
    <property type="term" value="F:hydrolase activity"/>
    <property type="evidence" value="ECO:0007669"/>
    <property type="project" value="InterPro"/>
</dbReference>
<evidence type="ECO:0000256" key="1">
    <source>
        <dbReference type="ARBA" id="ARBA00023239"/>
    </source>
</evidence>
<dbReference type="SUPFAM" id="SSF51556">
    <property type="entry name" value="Metallo-dependent hydrolases"/>
    <property type="match status" value="1"/>
</dbReference>
<feature type="region of interest" description="Disordered" evidence="3">
    <location>
        <begin position="15"/>
        <end position="41"/>
    </location>
</feature>
<dbReference type="GO" id="GO:0016831">
    <property type="term" value="F:carboxy-lyase activity"/>
    <property type="evidence" value="ECO:0007669"/>
    <property type="project" value="UniProtKB-KW"/>
</dbReference>
<dbReference type="Proteomes" id="UP001165065">
    <property type="component" value="Unassembled WGS sequence"/>
</dbReference>
<evidence type="ECO:0000313" key="6">
    <source>
        <dbReference type="Proteomes" id="UP001165065"/>
    </source>
</evidence>
<reference evidence="6" key="1">
    <citation type="journal article" date="2023" name="Commun. Biol.">
        <title>Genome analysis of Parmales, the sister group of diatoms, reveals the evolutionary specialization of diatoms from phago-mixotrophs to photoautotrophs.</title>
        <authorList>
            <person name="Ban H."/>
            <person name="Sato S."/>
            <person name="Yoshikawa S."/>
            <person name="Yamada K."/>
            <person name="Nakamura Y."/>
            <person name="Ichinomiya M."/>
            <person name="Sato N."/>
            <person name="Blanc-Mathieu R."/>
            <person name="Endo H."/>
            <person name="Kuwata A."/>
            <person name="Ogata H."/>
        </authorList>
    </citation>
    <scope>NUCLEOTIDE SEQUENCE [LARGE SCALE GENOMIC DNA]</scope>
</reference>
<keyword evidence="6" id="KW-1185">Reference proteome</keyword>
<dbReference type="InterPro" id="IPR006680">
    <property type="entry name" value="Amidohydro-rel"/>
</dbReference>
<evidence type="ECO:0000256" key="2">
    <source>
        <dbReference type="RuleBase" id="RU366045"/>
    </source>
</evidence>
<feature type="domain" description="Amidohydrolase-related" evidence="4">
    <location>
        <begin position="46"/>
        <end position="394"/>
    </location>
</feature>
<evidence type="ECO:0000256" key="3">
    <source>
        <dbReference type="SAM" id="MobiDB-lite"/>
    </source>
</evidence>
<dbReference type="Pfam" id="PF04909">
    <property type="entry name" value="Amidohydro_2"/>
    <property type="match status" value="1"/>
</dbReference>
<organism evidence="5 6">
    <name type="scientific">Triparma columacea</name>
    <dbReference type="NCBI Taxonomy" id="722753"/>
    <lineage>
        <taxon>Eukaryota</taxon>
        <taxon>Sar</taxon>
        <taxon>Stramenopiles</taxon>
        <taxon>Ochrophyta</taxon>
        <taxon>Bolidophyceae</taxon>
        <taxon>Parmales</taxon>
        <taxon>Triparmaceae</taxon>
        <taxon>Triparma</taxon>
    </lineage>
</organism>
<dbReference type="PANTHER" id="PTHR21240">
    <property type="entry name" value="2-AMINO-3-CARBOXYLMUCONATE-6-SEMIALDEHYDE DECARBOXYLASE"/>
    <property type="match status" value="1"/>
</dbReference>
<dbReference type="InterPro" id="IPR032466">
    <property type="entry name" value="Metal_Hydrolase"/>
</dbReference>
<dbReference type="GO" id="GO:0005737">
    <property type="term" value="C:cytoplasm"/>
    <property type="evidence" value="ECO:0007669"/>
    <property type="project" value="TreeGrafter"/>
</dbReference>
<proteinExistence type="inferred from homology"/>
<evidence type="ECO:0000313" key="5">
    <source>
        <dbReference type="EMBL" id="GMI35645.1"/>
    </source>
</evidence>
<gene>
    <name evidence="5" type="ORF">TrCOL_g4756</name>
</gene>
<dbReference type="OrthoDB" id="191270at2759"/>
<protein>
    <recommendedName>
        <fullName evidence="4">Amidohydrolase-related domain-containing protein</fullName>
    </recommendedName>
</protein>
<sequence length="400" mass="43974">MANLVRSIPRRTSNLLRSSVSSSTASLSSYTGPSSTDGRGYDHGAIDVHTHCYLPRYMEMLRNRTDVPYVCPGKSDADDERYVILPGEDAEDTTAIGRPIGEEYFDVGQKIRYMDRHGIDVSVLSLANPWLDFLPAEDAVAMAKLLNDDLQEISEGSNGRIYGFGVLPTQDPEASCKEIERLASEDCSKVKGVILGTSGAGNGLDDPALEQVYSALAENDMPVFLHPHYGVGNSHFDGTGHSLFLALGFPFETTVATSRLILSGAFDRHPKLRLLLAHSGGTLPFLAGRLDSCVEHDHEMCDKLERAPSSYLKEHFWYDSVIYHTPALKSVCDLVGSDKLMYGTDNPFFPPKEGARSDKEWPSTSKNYDAIDGMVGEDVRNDIVWGNASRLLGIEPIHQK</sequence>
<dbReference type="AlphaFoldDB" id="A0A9W7G879"/>